<dbReference type="PANTHER" id="PTHR42085:SF1">
    <property type="entry name" value="F-BOX DOMAIN-CONTAINING PROTEIN"/>
    <property type="match status" value="1"/>
</dbReference>
<sequence>MTRQEAQSEKDGPRGDSTQAAAPSELRQDHLQSASSDPVASLVCQPRKSNLFHRISFGRAQGIKELAVKGLDNRKRAEKADVKARKDAASWERKARRNREERDRDERRRASRERVKQNKKDKALRHAEEKRVEDYYGIRGYDPNAGVLRSNREGPMTCAEQGGQTSSRTPKMTIPSQSDSPLLKLPSEIRNLIWHLVFSDLHVIPSRSGPQLAQDGCRACINIACSNVTTGASTSDLPSWQEVFRPLRTCKQIYNEAQHILLSSFTLHLGSPLGDPMRSIVPHLARMKDSVRRLEWRVHILGDNRVDWIASIGIIGNLFPELEHVVIHAHMRPPDSYEKLIDGIYVALPMVRLAKREMPSTQLSIDLAYIYSGVMFESPFMGEITTEDALEEHELVLKDVVADDEFIALALAPELDIQSMIAALLRCARAHEQAWFEKLQRKRIARLREMEAAQAQLAGLVGEMDEQPGGS</sequence>
<dbReference type="EMBL" id="KB822704">
    <property type="protein sequence ID" value="ETI24915.1"/>
    <property type="molecule type" value="Genomic_DNA"/>
</dbReference>
<feature type="domain" description="DUF7730" evidence="2">
    <location>
        <begin position="176"/>
        <end position="270"/>
    </location>
</feature>
<dbReference type="OrthoDB" id="5413827at2759"/>
<gene>
    <name evidence="3" type="ORF">G647_04285</name>
</gene>
<feature type="compositionally biased region" description="Basic and acidic residues" evidence="1">
    <location>
        <begin position="1"/>
        <end position="14"/>
    </location>
</feature>
<accession>V9DDJ9</accession>
<dbReference type="HOGENOM" id="CLU_580013_0_0_1"/>
<feature type="compositionally biased region" description="Basic and acidic residues" evidence="1">
    <location>
        <begin position="71"/>
        <end position="126"/>
    </location>
</feature>
<dbReference type="InterPro" id="IPR056632">
    <property type="entry name" value="DUF7730"/>
</dbReference>
<dbReference type="RefSeq" id="XP_008726851.1">
    <property type="nucleotide sequence ID" value="XM_008728629.1"/>
</dbReference>
<dbReference type="PANTHER" id="PTHR42085">
    <property type="entry name" value="F-BOX DOMAIN-CONTAINING PROTEIN"/>
    <property type="match status" value="1"/>
</dbReference>
<reference evidence="3 4" key="1">
    <citation type="submission" date="2013-03" db="EMBL/GenBank/DDBJ databases">
        <title>The Genome Sequence of Cladophialophora carrionii CBS 160.54.</title>
        <authorList>
            <consortium name="The Broad Institute Genomics Platform"/>
            <person name="Cuomo C."/>
            <person name="de Hoog S."/>
            <person name="Gorbushina A."/>
            <person name="Walker B."/>
            <person name="Young S.K."/>
            <person name="Zeng Q."/>
            <person name="Gargeya S."/>
            <person name="Fitzgerald M."/>
            <person name="Haas B."/>
            <person name="Abouelleil A."/>
            <person name="Allen A.W."/>
            <person name="Alvarado L."/>
            <person name="Arachchi H.M."/>
            <person name="Berlin A.M."/>
            <person name="Chapman S.B."/>
            <person name="Gainer-Dewar J."/>
            <person name="Goldberg J."/>
            <person name="Griggs A."/>
            <person name="Gujja S."/>
            <person name="Hansen M."/>
            <person name="Howarth C."/>
            <person name="Imamovic A."/>
            <person name="Ireland A."/>
            <person name="Larimer J."/>
            <person name="McCowan C."/>
            <person name="Murphy C."/>
            <person name="Pearson M."/>
            <person name="Poon T.W."/>
            <person name="Priest M."/>
            <person name="Roberts A."/>
            <person name="Saif S."/>
            <person name="Shea T."/>
            <person name="Sisk P."/>
            <person name="Sykes S."/>
            <person name="Wortman J."/>
            <person name="Nusbaum C."/>
            <person name="Birren B."/>
        </authorList>
    </citation>
    <scope>NUCLEOTIDE SEQUENCE [LARGE SCALE GENOMIC DNA]</scope>
    <source>
        <strain evidence="3 4">CBS 160.54</strain>
    </source>
</reference>
<dbReference type="Proteomes" id="UP000030678">
    <property type="component" value="Unassembled WGS sequence"/>
</dbReference>
<evidence type="ECO:0000313" key="4">
    <source>
        <dbReference type="Proteomes" id="UP000030678"/>
    </source>
</evidence>
<feature type="region of interest" description="Disordered" evidence="1">
    <location>
        <begin position="146"/>
        <end position="180"/>
    </location>
</feature>
<protein>
    <recommendedName>
        <fullName evidence="2">DUF7730 domain-containing protein</fullName>
    </recommendedName>
</protein>
<name>V9DDJ9_9EURO</name>
<dbReference type="Pfam" id="PF24864">
    <property type="entry name" value="DUF7730"/>
    <property type="match status" value="1"/>
</dbReference>
<proteinExistence type="predicted"/>
<dbReference type="AlphaFoldDB" id="V9DDJ9"/>
<dbReference type="InterPro" id="IPR038883">
    <property type="entry name" value="AN11006-like"/>
</dbReference>
<evidence type="ECO:0000259" key="2">
    <source>
        <dbReference type="Pfam" id="PF24864"/>
    </source>
</evidence>
<organism evidence="3 4">
    <name type="scientific">Cladophialophora carrionii CBS 160.54</name>
    <dbReference type="NCBI Taxonomy" id="1279043"/>
    <lineage>
        <taxon>Eukaryota</taxon>
        <taxon>Fungi</taxon>
        <taxon>Dikarya</taxon>
        <taxon>Ascomycota</taxon>
        <taxon>Pezizomycotina</taxon>
        <taxon>Eurotiomycetes</taxon>
        <taxon>Chaetothyriomycetidae</taxon>
        <taxon>Chaetothyriales</taxon>
        <taxon>Herpotrichiellaceae</taxon>
        <taxon>Cladophialophora</taxon>
    </lineage>
</organism>
<dbReference type="VEuPathDB" id="FungiDB:G647_04285"/>
<dbReference type="GeneID" id="19982778"/>
<evidence type="ECO:0000313" key="3">
    <source>
        <dbReference type="EMBL" id="ETI24915.1"/>
    </source>
</evidence>
<feature type="region of interest" description="Disordered" evidence="1">
    <location>
        <begin position="70"/>
        <end position="126"/>
    </location>
</feature>
<feature type="compositionally biased region" description="Polar residues" evidence="1">
    <location>
        <begin position="162"/>
        <end position="180"/>
    </location>
</feature>
<evidence type="ECO:0000256" key="1">
    <source>
        <dbReference type="SAM" id="MobiDB-lite"/>
    </source>
</evidence>
<feature type="region of interest" description="Disordered" evidence="1">
    <location>
        <begin position="1"/>
        <end position="45"/>
    </location>
</feature>